<evidence type="ECO:0000256" key="6">
    <source>
        <dbReference type="ARBA" id="ARBA00022679"/>
    </source>
</evidence>
<keyword evidence="10" id="KW-0902">Two-component regulatory system</keyword>
<dbReference type="PROSITE" id="PS50885">
    <property type="entry name" value="HAMP"/>
    <property type="match status" value="1"/>
</dbReference>
<keyword evidence="16" id="KW-1185">Reference proteome</keyword>
<protein>
    <recommendedName>
        <fullName evidence="3">histidine kinase</fullName>
        <ecNumber evidence="3">2.7.13.3</ecNumber>
    </recommendedName>
</protein>
<evidence type="ECO:0000256" key="4">
    <source>
        <dbReference type="ARBA" id="ARBA00022475"/>
    </source>
</evidence>
<keyword evidence="4" id="KW-1003">Cell membrane</keyword>
<organism evidence="15 16">
    <name type="scientific">Paenibacillus borealis</name>
    <dbReference type="NCBI Taxonomy" id="160799"/>
    <lineage>
        <taxon>Bacteria</taxon>
        <taxon>Bacillati</taxon>
        <taxon>Bacillota</taxon>
        <taxon>Bacilli</taxon>
        <taxon>Bacillales</taxon>
        <taxon>Paenibacillaceae</taxon>
        <taxon>Paenibacillus</taxon>
    </lineage>
</organism>
<evidence type="ECO:0000256" key="2">
    <source>
        <dbReference type="ARBA" id="ARBA00004651"/>
    </source>
</evidence>
<keyword evidence="8 15" id="KW-0418">Kinase</keyword>
<evidence type="ECO:0000256" key="8">
    <source>
        <dbReference type="ARBA" id="ARBA00022777"/>
    </source>
</evidence>
<keyword evidence="12" id="KW-0812">Transmembrane</keyword>
<dbReference type="InterPro" id="IPR004358">
    <property type="entry name" value="Sig_transdc_His_kin-like_C"/>
</dbReference>
<keyword evidence="6" id="KW-0808">Transferase</keyword>
<sequence>MIRKGGLKREMYLRNNKSAYRNSGIFNKMILLISFLLLLSFLFSLIFLQYVYRIYDRQIYEKSSEVLGMSAVSIESELKELEQLSFAVGSDEQIQDCLRKLLDHPTPYQRLVLHNKIINRLVAFAGAEKYVYSMMLMDANDGVMTAGNREGVSQSLQDQLKPLAVEGGGSNVWYTQGSKNSLLAVRQIKSYTGSTFTLDHLGTLVIRIRVERIVADSTNMVSGDGQLIVVDTASNRSIYPAEPLLTPLELAVEVGRPEPYRTGSYAQGTYFIAKTESSYMDWTYINATPFNEMFKQITILKRMVVIVFACILLLGLLLGYRLARSIARPISKLTEKMRRIEKGDLDNLEEQSLGLVSRNAQDEVSQLNRTFKMMIRRIRELIDENYAKQLVIRETELKALQAQINPHFLYNTLESINWLAKVNKQEQISEMVEALGYLLRSSIGLKDPLITLEKELSIVRSYVTIQRTRFEERLDFRMDIPADLQDALIPKLTLQPLVENAIRYALEPNIEPCTITISVSRTSNGLDLRVADNGPGMTDQFIRDLQQGRIQTRGEGIGLANIKERVQLVFGGEWGTEIESQPGMGTVIHVLIPYLKGEHGHV</sequence>
<dbReference type="Gene3D" id="6.10.340.10">
    <property type="match status" value="1"/>
</dbReference>
<evidence type="ECO:0000259" key="14">
    <source>
        <dbReference type="PROSITE" id="PS50885"/>
    </source>
</evidence>
<dbReference type="InterPro" id="IPR005467">
    <property type="entry name" value="His_kinase_dom"/>
</dbReference>
<gene>
    <name evidence="15" type="ORF">BSK56_15225</name>
</gene>
<feature type="domain" description="Histidine kinase" evidence="13">
    <location>
        <begin position="494"/>
        <end position="596"/>
    </location>
</feature>
<dbReference type="PANTHER" id="PTHR34220:SF7">
    <property type="entry name" value="SENSOR HISTIDINE KINASE YPDA"/>
    <property type="match status" value="1"/>
</dbReference>
<dbReference type="SUPFAM" id="SSF55874">
    <property type="entry name" value="ATPase domain of HSP90 chaperone/DNA topoisomerase II/histidine kinase"/>
    <property type="match status" value="1"/>
</dbReference>
<keyword evidence="11 12" id="KW-0472">Membrane</keyword>
<keyword evidence="9" id="KW-0067">ATP-binding</keyword>
<keyword evidence="5" id="KW-0597">Phosphoprotein</keyword>
<comment type="caution">
    <text evidence="15">The sequence shown here is derived from an EMBL/GenBank/DDBJ whole genome shotgun (WGS) entry which is preliminary data.</text>
</comment>
<dbReference type="SUPFAM" id="SSF158472">
    <property type="entry name" value="HAMP domain-like"/>
    <property type="match status" value="1"/>
</dbReference>
<dbReference type="Gene3D" id="3.30.565.10">
    <property type="entry name" value="Histidine kinase-like ATPase, C-terminal domain"/>
    <property type="match status" value="1"/>
</dbReference>
<evidence type="ECO:0000256" key="5">
    <source>
        <dbReference type="ARBA" id="ARBA00022553"/>
    </source>
</evidence>
<dbReference type="EMBL" id="MPTB01000018">
    <property type="protein sequence ID" value="OMD46844.1"/>
    <property type="molecule type" value="Genomic_DNA"/>
</dbReference>
<evidence type="ECO:0000256" key="7">
    <source>
        <dbReference type="ARBA" id="ARBA00022741"/>
    </source>
</evidence>
<dbReference type="Pfam" id="PF00672">
    <property type="entry name" value="HAMP"/>
    <property type="match status" value="1"/>
</dbReference>
<dbReference type="InterPro" id="IPR010559">
    <property type="entry name" value="Sig_transdc_His_kin_internal"/>
</dbReference>
<evidence type="ECO:0000259" key="13">
    <source>
        <dbReference type="PROSITE" id="PS50109"/>
    </source>
</evidence>
<keyword evidence="12" id="KW-1133">Transmembrane helix</keyword>
<comment type="catalytic activity">
    <reaction evidence="1">
        <text>ATP + protein L-histidine = ADP + protein N-phospho-L-histidine.</text>
        <dbReference type="EC" id="2.7.13.3"/>
    </reaction>
</comment>
<dbReference type="PROSITE" id="PS50109">
    <property type="entry name" value="HIS_KIN"/>
    <property type="match status" value="1"/>
</dbReference>
<dbReference type="InterPro" id="IPR003660">
    <property type="entry name" value="HAMP_dom"/>
</dbReference>
<keyword evidence="7" id="KW-0547">Nucleotide-binding</keyword>
<proteinExistence type="predicted"/>
<reference evidence="15 16" key="1">
    <citation type="submission" date="2016-10" db="EMBL/GenBank/DDBJ databases">
        <title>Paenibacillus species isolates.</title>
        <authorList>
            <person name="Beno S.M."/>
        </authorList>
    </citation>
    <scope>NUCLEOTIDE SEQUENCE [LARGE SCALE GENOMIC DNA]</scope>
    <source>
        <strain evidence="15 16">FSL H7-0744</strain>
    </source>
</reference>
<accession>A0ABX3HCR5</accession>
<dbReference type="PRINTS" id="PR00344">
    <property type="entry name" value="BCTRLSENSOR"/>
</dbReference>
<evidence type="ECO:0000256" key="3">
    <source>
        <dbReference type="ARBA" id="ARBA00012438"/>
    </source>
</evidence>
<dbReference type="InterPro" id="IPR003594">
    <property type="entry name" value="HATPase_dom"/>
</dbReference>
<evidence type="ECO:0000256" key="1">
    <source>
        <dbReference type="ARBA" id="ARBA00000085"/>
    </source>
</evidence>
<evidence type="ECO:0000313" key="16">
    <source>
        <dbReference type="Proteomes" id="UP000187412"/>
    </source>
</evidence>
<name>A0ABX3HCR5_PAEBO</name>
<dbReference type="InterPro" id="IPR050640">
    <property type="entry name" value="Bact_2-comp_sensor_kinase"/>
</dbReference>
<feature type="domain" description="HAMP" evidence="14">
    <location>
        <begin position="324"/>
        <end position="383"/>
    </location>
</feature>
<evidence type="ECO:0000256" key="11">
    <source>
        <dbReference type="ARBA" id="ARBA00023136"/>
    </source>
</evidence>
<evidence type="ECO:0000256" key="12">
    <source>
        <dbReference type="SAM" id="Phobius"/>
    </source>
</evidence>
<dbReference type="PANTHER" id="PTHR34220">
    <property type="entry name" value="SENSOR HISTIDINE KINASE YPDA"/>
    <property type="match status" value="1"/>
</dbReference>
<dbReference type="GO" id="GO:0016301">
    <property type="term" value="F:kinase activity"/>
    <property type="evidence" value="ECO:0007669"/>
    <property type="project" value="UniProtKB-KW"/>
</dbReference>
<evidence type="ECO:0000313" key="15">
    <source>
        <dbReference type="EMBL" id="OMD46844.1"/>
    </source>
</evidence>
<comment type="subcellular location">
    <subcellularLocation>
        <location evidence="2">Cell membrane</location>
        <topology evidence="2">Multi-pass membrane protein</topology>
    </subcellularLocation>
</comment>
<evidence type="ECO:0000256" key="9">
    <source>
        <dbReference type="ARBA" id="ARBA00022840"/>
    </source>
</evidence>
<evidence type="ECO:0000256" key="10">
    <source>
        <dbReference type="ARBA" id="ARBA00023012"/>
    </source>
</evidence>
<dbReference type="EC" id="2.7.13.3" evidence="3"/>
<dbReference type="SMART" id="SM00387">
    <property type="entry name" value="HATPase_c"/>
    <property type="match status" value="1"/>
</dbReference>
<dbReference type="Pfam" id="PF02518">
    <property type="entry name" value="HATPase_c"/>
    <property type="match status" value="1"/>
</dbReference>
<dbReference type="InterPro" id="IPR036890">
    <property type="entry name" value="HATPase_C_sf"/>
</dbReference>
<dbReference type="Proteomes" id="UP000187412">
    <property type="component" value="Unassembled WGS sequence"/>
</dbReference>
<dbReference type="CDD" id="cd06225">
    <property type="entry name" value="HAMP"/>
    <property type="match status" value="1"/>
</dbReference>
<dbReference type="SMART" id="SM00304">
    <property type="entry name" value="HAMP"/>
    <property type="match status" value="1"/>
</dbReference>
<dbReference type="Pfam" id="PF06580">
    <property type="entry name" value="His_kinase"/>
    <property type="match status" value="1"/>
</dbReference>
<feature type="transmembrane region" description="Helical" evidence="12">
    <location>
        <begin position="303"/>
        <end position="323"/>
    </location>
</feature>